<dbReference type="CDD" id="cd12797">
    <property type="entry name" value="M23_peptidase"/>
    <property type="match status" value="1"/>
</dbReference>
<evidence type="ECO:0000313" key="4">
    <source>
        <dbReference type="Proteomes" id="UP001263371"/>
    </source>
</evidence>
<dbReference type="RefSeq" id="WP_315995530.1">
    <property type="nucleotide sequence ID" value="NZ_JAWDIS010000003.1"/>
</dbReference>
<comment type="caution">
    <text evidence="3">The sequence shown here is derived from an EMBL/GenBank/DDBJ whole genome shotgun (WGS) entry which is preliminary data.</text>
</comment>
<evidence type="ECO:0000313" key="3">
    <source>
        <dbReference type="EMBL" id="MDU0368358.1"/>
    </source>
</evidence>
<dbReference type="Gene3D" id="2.70.70.10">
    <property type="entry name" value="Glucose Permease (Domain IIA)"/>
    <property type="match status" value="1"/>
</dbReference>
<keyword evidence="3" id="KW-0378">Hydrolase</keyword>
<dbReference type="PANTHER" id="PTHR21666">
    <property type="entry name" value="PEPTIDASE-RELATED"/>
    <property type="match status" value="1"/>
</dbReference>
<protein>
    <submittedName>
        <fullName evidence="3">M23 family metallopeptidase</fullName>
        <ecNumber evidence="3">3.4.-.-</ecNumber>
    </submittedName>
</protein>
<accession>A0ABU3TAF5</accession>
<organism evidence="3 4">
    <name type="scientific">Microbacterium galbum</name>
    <dbReference type="NCBI Taxonomy" id="3075994"/>
    <lineage>
        <taxon>Bacteria</taxon>
        <taxon>Bacillati</taxon>
        <taxon>Actinomycetota</taxon>
        <taxon>Actinomycetes</taxon>
        <taxon>Micrococcales</taxon>
        <taxon>Microbacteriaceae</taxon>
        <taxon>Microbacterium</taxon>
    </lineage>
</organism>
<keyword evidence="1" id="KW-0732">Signal</keyword>
<dbReference type="Pfam" id="PF01551">
    <property type="entry name" value="Peptidase_M23"/>
    <property type="match status" value="1"/>
</dbReference>
<evidence type="ECO:0000256" key="1">
    <source>
        <dbReference type="ARBA" id="ARBA00022729"/>
    </source>
</evidence>
<feature type="domain" description="M23ase beta-sheet core" evidence="2">
    <location>
        <begin position="67"/>
        <end position="155"/>
    </location>
</feature>
<dbReference type="GO" id="GO:0016787">
    <property type="term" value="F:hydrolase activity"/>
    <property type="evidence" value="ECO:0007669"/>
    <property type="project" value="UniProtKB-KW"/>
</dbReference>
<dbReference type="InterPro" id="IPR050570">
    <property type="entry name" value="Cell_wall_metabolism_enzyme"/>
</dbReference>
<keyword evidence="4" id="KW-1185">Reference proteome</keyword>
<name>A0ABU3TAF5_9MICO</name>
<sequence length="171" mass="17457">MTPPSARRRLAAIVVILTLCAALVGMNAPARGDGAAPLAERGWVWPVSPVRIVRGWEAPAHPYGPGHRGVDLAGTEVRAPADGVVAFVGAVAGRGVLTIDHGGGLVSSFEPVVSDLAVGEHVARGQPLAMVAEGGHTAPATVHLGVRLDGEYVNPLRLLGGVPRAVLLPCC</sequence>
<dbReference type="EC" id="3.4.-.-" evidence="3"/>
<gene>
    <name evidence="3" type="ORF">RWH45_14145</name>
</gene>
<dbReference type="SUPFAM" id="SSF51261">
    <property type="entry name" value="Duplicated hybrid motif"/>
    <property type="match status" value="1"/>
</dbReference>
<dbReference type="PANTHER" id="PTHR21666:SF289">
    <property type="entry name" value="L-ALA--D-GLU ENDOPEPTIDASE"/>
    <property type="match status" value="1"/>
</dbReference>
<dbReference type="InterPro" id="IPR016047">
    <property type="entry name" value="M23ase_b-sheet_dom"/>
</dbReference>
<evidence type="ECO:0000259" key="2">
    <source>
        <dbReference type="Pfam" id="PF01551"/>
    </source>
</evidence>
<dbReference type="InterPro" id="IPR011055">
    <property type="entry name" value="Dup_hybrid_motif"/>
</dbReference>
<reference evidence="3 4" key="1">
    <citation type="submission" date="2023-09" db="EMBL/GenBank/DDBJ databases">
        <title>Microbacterium fusihabitans sp. nov., Microbacterium phycihabitans sp. nov., and Microbacterium cervinum sp. nov., isolated from dried seaweeds of beach.</title>
        <authorList>
            <person name="Lee S.D."/>
        </authorList>
    </citation>
    <scope>NUCLEOTIDE SEQUENCE [LARGE SCALE GENOMIC DNA]</scope>
    <source>
        <strain evidence="3 4">KSW4-17</strain>
    </source>
</reference>
<proteinExistence type="predicted"/>
<dbReference type="Proteomes" id="UP001263371">
    <property type="component" value="Unassembled WGS sequence"/>
</dbReference>
<dbReference type="EMBL" id="JAWDIS010000003">
    <property type="protein sequence ID" value="MDU0368358.1"/>
    <property type="molecule type" value="Genomic_DNA"/>
</dbReference>